<dbReference type="OrthoDB" id="3387554at2"/>
<evidence type="ECO:0000313" key="4">
    <source>
        <dbReference type="Proteomes" id="UP000198280"/>
    </source>
</evidence>
<keyword evidence="2" id="KW-0472">Membrane</keyword>
<sequence>MNAHPSEWEETPRLLPRVERDLPADRHQLHKERLMTRIHEELAASPGPHATAATRPAARHNPFLRRMVLVPLTAGVLAGALATGLFVFGGTEDTGTGGGPGTSAAGPVLTTRLGTADPEGAARLLDTVSLAAAEAPATPVGDGQYVYIESKTSAISVRHVHGTTSLASSPLHRRQTWQSRDGKDGWLIEPGTTGPEGMTLAGTDEHGDEPEPTLNAPSYDYLTALPTDPDVLLAKIYEETKGTGNGPDQEAFTTIGDLLIESYPPAELTAALYKAAAKIPGVVAVDDAVDAAGRHGVAVARLEEATGERTEWIFDRKTHVFLGERTVQAARDPHGVVPRGTVVSTSAVLTRSVVDGVKQLPGAAG</sequence>
<name>A0A239M970_9ACTN</name>
<dbReference type="NCBIfam" id="NF038083">
    <property type="entry name" value="CU044_5270_fam"/>
    <property type="match status" value="1"/>
</dbReference>
<proteinExistence type="predicted"/>
<dbReference type="RefSeq" id="WP_089227461.1">
    <property type="nucleotide sequence ID" value="NZ_FZOF01000023.1"/>
</dbReference>
<feature type="region of interest" description="Disordered" evidence="1">
    <location>
        <begin position="166"/>
        <end position="216"/>
    </location>
</feature>
<keyword evidence="2" id="KW-0812">Transmembrane</keyword>
<keyword evidence="2" id="KW-1133">Transmembrane helix</keyword>
<feature type="transmembrane region" description="Helical" evidence="2">
    <location>
        <begin position="68"/>
        <end position="88"/>
    </location>
</feature>
<evidence type="ECO:0000256" key="1">
    <source>
        <dbReference type="SAM" id="MobiDB-lite"/>
    </source>
</evidence>
<evidence type="ECO:0000256" key="2">
    <source>
        <dbReference type="SAM" id="Phobius"/>
    </source>
</evidence>
<dbReference type="Proteomes" id="UP000198280">
    <property type="component" value="Unassembled WGS sequence"/>
</dbReference>
<evidence type="ECO:0000313" key="3">
    <source>
        <dbReference type="EMBL" id="SNT38742.1"/>
    </source>
</evidence>
<reference evidence="3 4" key="1">
    <citation type="submission" date="2017-06" db="EMBL/GenBank/DDBJ databases">
        <authorList>
            <person name="Kim H.J."/>
            <person name="Triplett B.A."/>
        </authorList>
    </citation>
    <scope>NUCLEOTIDE SEQUENCE [LARGE SCALE GENOMIC DNA]</scope>
    <source>
        <strain evidence="3 4">CGMCC 4.1858</strain>
    </source>
</reference>
<evidence type="ECO:0008006" key="5">
    <source>
        <dbReference type="Google" id="ProtNLM"/>
    </source>
</evidence>
<organism evidence="3 4">
    <name type="scientific">Actinacidiphila glaucinigra</name>
    <dbReference type="NCBI Taxonomy" id="235986"/>
    <lineage>
        <taxon>Bacteria</taxon>
        <taxon>Bacillati</taxon>
        <taxon>Actinomycetota</taxon>
        <taxon>Actinomycetes</taxon>
        <taxon>Kitasatosporales</taxon>
        <taxon>Streptomycetaceae</taxon>
        <taxon>Actinacidiphila</taxon>
    </lineage>
</organism>
<gene>
    <name evidence="3" type="ORF">SAMN05216252_12325</name>
</gene>
<accession>A0A239M970</accession>
<dbReference type="EMBL" id="FZOF01000023">
    <property type="protein sequence ID" value="SNT38742.1"/>
    <property type="molecule type" value="Genomic_DNA"/>
</dbReference>
<dbReference type="AlphaFoldDB" id="A0A239M970"/>
<protein>
    <recommendedName>
        <fullName evidence="5">CU044_5270 family protein</fullName>
    </recommendedName>
</protein>
<keyword evidence="4" id="KW-1185">Reference proteome</keyword>
<dbReference type="InterPro" id="IPR047789">
    <property type="entry name" value="CU044_5270-like"/>
</dbReference>